<dbReference type="Proteomes" id="UP000256328">
    <property type="component" value="Unassembled WGS sequence"/>
</dbReference>
<organism evidence="3 4">
    <name type="scientific">Coleophoma crateriformis</name>
    <dbReference type="NCBI Taxonomy" id="565419"/>
    <lineage>
        <taxon>Eukaryota</taxon>
        <taxon>Fungi</taxon>
        <taxon>Dikarya</taxon>
        <taxon>Ascomycota</taxon>
        <taxon>Pezizomycotina</taxon>
        <taxon>Leotiomycetes</taxon>
        <taxon>Helotiales</taxon>
        <taxon>Dermateaceae</taxon>
        <taxon>Coleophoma</taxon>
    </lineage>
</organism>
<dbReference type="PANTHER" id="PTHR10622">
    <property type="entry name" value="HET DOMAIN-CONTAINING PROTEIN"/>
    <property type="match status" value="1"/>
</dbReference>
<proteinExistence type="predicted"/>
<evidence type="ECO:0000313" key="3">
    <source>
        <dbReference type="EMBL" id="RDW85474.1"/>
    </source>
</evidence>
<dbReference type="EMBL" id="PDLN01000005">
    <property type="protein sequence ID" value="RDW85474.1"/>
    <property type="molecule type" value="Genomic_DNA"/>
</dbReference>
<dbReference type="AlphaFoldDB" id="A0A3D8SH50"/>
<accession>A0A3D8SH50</accession>
<feature type="region of interest" description="Disordered" evidence="1">
    <location>
        <begin position="1"/>
        <end position="38"/>
    </location>
</feature>
<evidence type="ECO:0000259" key="2">
    <source>
        <dbReference type="Pfam" id="PF06985"/>
    </source>
</evidence>
<evidence type="ECO:0000313" key="4">
    <source>
        <dbReference type="Proteomes" id="UP000256328"/>
    </source>
</evidence>
<dbReference type="OrthoDB" id="674604at2759"/>
<name>A0A3D8SH50_9HELO</name>
<dbReference type="Pfam" id="PF06985">
    <property type="entry name" value="HET"/>
    <property type="match status" value="1"/>
</dbReference>
<feature type="domain" description="Heterokaryon incompatibility" evidence="2">
    <location>
        <begin position="70"/>
        <end position="156"/>
    </location>
</feature>
<gene>
    <name evidence="3" type="ORF">BP5796_03799</name>
</gene>
<reference evidence="3 4" key="1">
    <citation type="journal article" date="2018" name="IMA Fungus">
        <title>IMA Genome-F 9: Draft genome sequence of Annulohypoxylon stygium, Aspergillus mulundensis, Berkeleyomyces basicola (syn. Thielaviopsis basicola), Ceratocystis smalleyi, two Cercospora beticola strains, Coleophoma cylindrospora, Fusarium fracticaudum, Phialophora cf. hyalina, and Morchella septimelata.</title>
        <authorList>
            <person name="Wingfield B.D."/>
            <person name="Bills G.F."/>
            <person name="Dong Y."/>
            <person name="Huang W."/>
            <person name="Nel W.J."/>
            <person name="Swalarsk-Parry B.S."/>
            <person name="Vaghefi N."/>
            <person name="Wilken P.M."/>
            <person name="An Z."/>
            <person name="de Beer Z.W."/>
            <person name="De Vos L."/>
            <person name="Chen L."/>
            <person name="Duong T.A."/>
            <person name="Gao Y."/>
            <person name="Hammerbacher A."/>
            <person name="Kikkert J.R."/>
            <person name="Li Y."/>
            <person name="Li H."/>
            <person name="Li K."/>
            <person name="Li Q."/>
            <person name="Liu X."/>
            <person name="Ma X."/>
            <person name="Naidoo K."/>
            <person name="Pethybridge S.J."/>
            <person name="Sun J."/>
            <person name="Steenkamp E.T."/>
            <person name="van der Nest M.A."/>
            <person name="van Wyk S."/>
            <person name="Wingfield M.J."/>
            <person name="Xiong C."/>
            <person name="Yue Q."/>
            <person name="Zhang X."/>
        </authorList>
    </citation>
    <scope>NUCLEOTIDE SEQUENCE [LARGE SCALE GENOMIC DNA]</scope>
    <source>
        <strain evidence="3 4">BP5796</strain>
    </source>
</reference>
<comment type="caution">
    <text evidence="3">The sequence shown here is derived from an EMBL/GenBank/DDBJ whole genome shotgun (WGS) entry which is preliminary data.</text>
</comment>
<evidence type="ECO:0000256" key="1">
    <source>
        <dbReference type="SAM" id="MobiDB-lite"/>
    </source>
</evidence>
<dbReference type="InterPro" id="IPR010730">
    <property type="entry name" value="HET"/>
</dbReference>
<protein>
    <recommendedName>
        <fullName evidence="2">Heterokaryon incompatibility domain-containing protein</fullName>
    </recommendedName>
</protein>
<sequence>MRRSPAPSEGCLPSVGQSRTLNPFPLRPRIAKSDTGHPELSESMRLLEMKCPDEFSLIQIATHNTLPCAILSHTWTDQEVTYQDLISGAGKYKSGYEKIKFCGEQASRDGLQHFWVDTCSIDKSDAAELSRAINSMFRWYRNAKKCYVYLADVSTPGDNIDDQAHQSTWEVAFRRSGWFTRGWTLQELISPATVEFYSKEGTRLGDKKSLEKLIYEITKSSSGSTRGFFL</sequence>
<dbReference type="PANTHER" id="PTHR10622:SF11">
    <property type="entry name" value="HET-DOMAIN-CONTAINING PROTEIN"/>
    <property type="match status" value="1"/>
</dbReference>
<keyword evidence="4" id="KW-1185">Reference proteome</keyword>